<dbReference type="AlphaFoldDB" id="A0A0F9QSH1"/>
<dbReference type="EMBL" id="LAZR01001393">
    <property type="protein sequence ID" value="KKN45369.1"/>
    <property type="molecule type" value="Genomic_DNA"/>
</dbReference>
<gene>
    <name evidence="2" type="ORF">LCGC14_0683550</name>
</gene>
<name>A0A0F9QSH1_9ZZZZ</name>
<sequence length="234" mass="26579">MVTRTRYRGREFKMTIGAPTREDLKDMIFAAEEMANENNLEYVEVVAEYEDPDGGWEAIIIAHNFNPFKWIKDKAVAIGGKIKSGWRARGGGSAERARTKGLKTLRKKEVTAAEHEVALTEARERPRREEVRRVAKEAMALAKVKARKVSIKEEKRGPTVLGAFAGRRGSRYFESEPVAKRKLTKGERKLGREMGEEVELIEEEKPVNPLKEAMYPTKSDPLERLRNLSRPGGR</sequence>
<protein>
    <submittedName>
        <fullName evidence="2">Uncharacterized protein</fullName>
    </submittedName>
</protein>
<reference evidence="2" key="1">
    <citation type="journal article" date="2015" name="Nature">
        <title>Complex archaea that bridge the gap between prokaryotes and eukaryotes.</title>
        <authorList>
            <person name="Spang A."/>
            <person name="Saw J.H."/>
            <person name="Jorgensen S.L."/>
            <person name="Zaremba-Niedzwiedzka K."/>
            <person name="Martijn J."/>
            <person name="Lind A.E."/>
            <person name="van Eijk R."/>
            <person name="Schleper C."/>
            <person name="Guy L."/>
            <person name="Ettema T.J."/>
        </authorList>
    </citation>
    <scope>NUCLEOTIDE SEQUENCE</scope>
</reference>
<accession>A0A0F9QSH1</accession>
<proteinExistence type="predicted"/>
<organism evidence="2">
    <name type="scientific">marine sediment metagenome</name>
    <dbReference type="NCBI Taxonomy" id="412755"/>
    <lineage>
        <taxon>unclassified sequences</taxon>
        <taxon>metagenomes</taxon>
        <taxon>ecological metagenomes</taxon>
    </lineage>
</organism>
<evidence type="ECO:0000256" key="1">
    <source>
        <dbReference type="SAM" id="MobiDB-lite"/>
    </source>
</evidence>
<comment type="caution">
    <text evidence="2">The sequence shown here is derived from an EMBL/GenBank/DDBJ whole genome shotgun (WGS) entry which is preliminary data.</text>
</comment>
<feature type="region of interest" description="Disordered" evidence="1">
    <location>
        <begin position="205"/>
        <end position="234"/>
    </location>
</feature>
<evidence type="ECO:0000313" key="2">
    <source>
        <dbReference type="EMBL" id="KKN45369.1"/>
    </source>
</evidence>